<keyword evidence="1" id="KW-1133">Transmembrane helix</keyword>
<organism evidence="2 3">
    <name type="scientific">Boletus edulis BED1</name>
    <dbReference type="NCBI Taxonomy" id="1328754"/>
    <lineage>
        <taxon>Eukaryota</taxon>
        <taxon>Fungi</taxon>
        <taxon>Dikarya</taxon>
        <taxon>Basidiomycota</taxon>
        <taxon>Agaricomycotina</taxon>
        <taxon>Agaricomycetes</taxon>
        <taxon>Agaricomycetidae</taxon>
        <taxon>Boletales</taxon>
        <taxon>Boletineae</taxon>
        <taxon>Boletaceae</taxon>
        <taxon>Boletoideae</taxon>
        <taxon>Boletus</taxon>
    </lineage>
</organism>
<dbReference type="EMBL" id="WHUW01000107">
    <property type="protein sequence ID" value="KAF8423985.1"/>
    <property type="molecule type" value="Genomic_DNA"/>
</dbReference>
<sequence>MSNSVCFLLTWMIHVHGLLSLIGCLLDFFGQPVSLKSSMKNSRRRVASLLTLYVFLLTWMIHAHELLRSLDGPLA</sequence>
<proteinExistence type="predicted"/>
<feature type="transmembrane region" description="Helical" evidence="1">
    <location>
        <begin position="46"/>
        <end position="64"/>
    </location>
</feature>
<dbReference type="AlphaFoldDB" id="A0AAD4BF32"/>
<evidence type="ECO:0000256" key="1">
    <source>
        <dbReference type="SAM" id="Phobius"/>
    </source>
</evidence>
<keyword evidence="1" id="KW-0472">Membrane</keyword>
<keyword evidence="1" id="KW-0812">Transmembrane</keyword>
<dbReference type="Proteomes" id="UP001194468">
    <property type="component" value="Unassembled WGS sequence"/>
</dbReference>
<gene>
    <name evidence="2" type="ORF">L210DRAFT_3568500</name>
</gene>
<reference evidence="2" key="1">
    <citation type="submission" date="2019-10" db="EMBL/GenBank/DDBJ databases">
        <authorList>
            <consortium name="DOE Joint Genome Institute"/>
            <person name="Kuo A."/>
            <person name="Miyauchi S."/>
            <person name="Kiss E."/>
            <person name="Drula E."/>
            <person name="Kohler A."/>
            <person name="Sanchez-Garcia M."/>
            <person name="Andreopoulos B."/>
            <person name="Barry K.W."/>
            <person name="Bonito G."/>
            <person name="Buee M."/>
            <person name="Carver A."/>
            <person name="Chen C."/>
            <person name="Cichocki N."/>
            <person name="Clum A."/>
            <person name="Culley D."/>
            <person name="Crous P.W."/>
            <person name="Fauchery L."/>
            <person name="Girlanda M."/>
            <person name="Hayes R."/>
            <person name="Keri Z."/>
            <person name="LaButti K."/>
            <person name="Lipzen A."/>
            <person name="Lombard V."/>
            <person name="Magnuson J."/>
            <person name="Maillard F."/>
            <person name="Morin E."/>
            <person name="Murat C."/>
            <person name="Nolan M."/>
            <person name="Ohm R."/>
            <person name="Pangilinan J."/>
            <person name="Pereira M."/>
            <person name="Perotto S."/>
            <person name="Peter M."/>
            <person name="Riley R."/>
            <person name="Sitrit Y."/>
            <person name="Stielow B."/>
            <person name="Szollosi G."/>
            <person name="Zifcakova L."/>
            <person name="Stursova M."/>
            <person name="Spatafora J.W."/>
            <person name="Tedersoo L."/>
            <person name="Vaario L.-M."/>
            <person name="Yamada A."/>
            <person name="Yan M."/>
            <person name="Wang P."/>
            <person name="Xu J."/>
            <person name="Bruns T."/>
            <person name="Baldrian P."/>
            <person name="Vilgalys R."/>
            <person name="Henrissat B."/>
            <person name="Grigoriev I.V."/>
            <person name="Hibbett D."/>
            <person name="Nagy L.G."/>
            <person name="Martin F.M."/>
        </authorList>
    </citation>
    <scope>NUCLEOTIDE SEQUENCE</scope>
    <source>
        <strain evidence="2">BED1</strain>
    </source>
</reference>
<evidence type="ECO:0000313" key="2">
    <source>
        <dbReference type="EMBL" id="KAF8423985.1"/>
    </source>
</evidence>
<keyword evidence="3" id="KW-1185">Reference proteome</keyword>
<reference evidence="2" key="2">
    <citation type="journal article" date="2020" name="Nat. Commun.">
        <title>Large-scale genome sequencing of mycorrhizal fungi provides insights into the early evolution of symbiotic traits.</title>
        <authorList>
            <person name="Miyauchi S."/>
            <person name="Kiss E."/>
            <person name="Kuo A."/>
            <person name="Drula E."/>
            <person name="Kohler A."/>
            <person name="Sanchez-Garcia M."/>
            <person name="Morin E."/>
            <person name="Andreopoulos B."/>
            <person name="Barry K.W."/>
            <person name="Bonito G."/>
            <person name="Buee M."/>
            <person name="Carver A."/>
            <person name="Chen C."/>
            <person name="Cichocki N."/>
            <person name="Clum A."/>
            <person name="Culley D."/>
            <person name="Crous P.W."/>
            <person name="Fauchery L."/>
            <person name="Girlanda M."/>
            <person name="Hayes R.D."/>
            <person name="Keri Z."/>
            <person name="LaButti K."/>
            <person name="Lipzen A."/>
            <person name="Lombard V."/>
            <person name="Magnuson J."/>
            <person name="Maillard F."/>
            <person name="Murat C."/>
            <person name="Nolan M."/>
            <person name="Ohm R.A."/>
            <person name="Pangilinan J."/>
            <person name="Pereira M.F."/>
            <person name="Perotto S."/>
            <person name="Peter M."/>
            <person name="Pfister S."/>
            <person name="Riley R."/>
            <person name="Sitrit Y."/>
            <person name="Stielow J.B."/>
            <person name="Szollosi G."/>
            <person name="Zifcakova L."/>
            <person name="Stursova M."/>
            <person name="Spatafora J.W."/>
            <person name="Tedersoo L."/>
            <person name="Vaario L.M."/>
            <person name="Yamada A."/>
            <person name="Yan M."/>
            <person name="Wang P."/>
            <person name="Xu J."/>
            <person name="Bruns T."/>
            <person name="Baldrian P."/>
            <person name="Vilgalys R."/>
            <person name="Dunand C."/>
            <person name="Henrissat B."/>
            <person name="Grigoriev I.V."/>
            <person name="Hibbett D."/>
            <person name="Nagy L.G."/>
            <person name="Martin F.M."/>
        </authorList>
    </citation>
    <scope>NUCLEOTIDE SEQUENCE</scope>
    <source>
        <strain evidence="2">BED1</strain>
    </source>
</reference>
<name>A0AAD4BF32_BOLED</name>
<evidence type="ECO:0000313" key="3">
    <source>
        <dbReference type="Proteomes" id="UP001194468"/>
    </source>
</evidence>
<accession>A0AAD4BF32</accession>
<feature type="transmembrane region" description="Helical" evidence="1">
    <location>
        <begin position="6"/>
        <end position="26"/>
    </location>
</feature>
<comment type="caution">
    <text evidence="2">The sequence shown here is derived from an EMBL/GenBank/DDBJ whole genome shotgun (WGS) entry which is preliminary data.</text>
</comment>
<protein>
    <submittedName>
        <fullName evidence="2">Uncharacterized protein</fullName>
    </submittedName>
</protein>